<evidence type="ECO:0000256" key="2">
    <source>
        <dbReference type="SAM" id="MobiDB-lite"/>
    </source>
</evidence>
<keyword evidence="1" id="KW-0862">Zinc</keyword>
<dbReference type="Proteomes" id="UP000759131">
    <property type="component" value="Unassembled WGS sequence"/>
</dbReference>
<evidence type="ECO:0000256" key="1">
    <source>
        <dbReference type="PROSITE-ProRule" id="PRU00042"/>
    </source>
</evidence>
<dbReference type="GO" id="GO:0008270">
    <property type="term" value="F:zinc ion binding"/>
    <property type="evidence" value="ECO:0007669"/>
    <property type="project" value="UniProtKB-KW"/>
</dbReference>
<keyword evidence="1" id="KW-0863">Zinc-finger</keyword>
<dbReference type="EMBL" id="OC886080">
    <property type="protein sequence ID" value="CAD7644438.1"/>
    <property type="molecule type" value="Genomic_DNA"/>
</dbReference>
<sequence>MSGRLVSAKTSKTAKRVTAADDSQSLTYESIFESFADQKSFKCHYDGCGKSMSTQSRLDSHISRRHAIDGSAQSGQTIGNSSSDSRRTATTPEDSHQLRPQRRSITATPVLPVHVTTSRSDYK</sequence>
<feature type="region of interest" description="Disordered" evidence="2">
    <location>
        <begin position="67"/>
        <end position="123"/>
    </location>
</feature>
<gene>
    <name evidence="4" type="ORF">OSB1V03_LOCUS20051</name>
</gene>
<keyword evidence="5" id="KW-1185">Reference proteome</keyword>
<reference evidence="4" key="1">
    <citation type="submission" date="2020-11" db="EMBL/GenBank/DDBJ databases">
        <authorList>
            <person name="Tran Van P."/>
        </authorList>
    </citation>
    <scope>NUCLEOTIDE SEQUENCE</scope>
</reference>
<dbReference type="EMBL" id="CAJPIZ010031505">
    <property type="protein sequence ID" value="CAG2120104.1"/>
    <property type="molecule type" value="Genomic_DNA"/>
</dbReference>
<dbReference type="Gene3D" id="3.30.160.60">
    <property type="entry name" value="Classic Zinc Finger"/>
    <property type="match status" value="1"/>
</dbReference>
<dbReference type="InterPro" id="IPR013087">
    <property type="entry name" value="Znf_C2H2_type"/>
</dbReference>
<keyword evidence="1" id="KW-0479">Metal-binding</keyword>
<evidence type="ECO:0000313" key="5">
    <source>
        <dbReference type="Proteomes" id="UP000759131"/>
    </source>
</evidence>
<evidence type="ECO:0000259" key="3">
    <source>
        <dbReference type="PROSITE" id="PS50157"/>
    </source>
</evidence>
<dbReference type="InterPro" id="IPR036236">
    <property type="entry name" value="Znf_C2H2_sf"/>
</dbReference>
<dbReference type="PROSITE" id="PS00028">
    <property type="entry name" value="ZINC_FINGER_C2H2_1"/>
    <property type="match status" value="1"/>
</dbReference>
<dbReference type="SMART" id="SM00355">
    <property type="entry name" value="ZnF_C2H2"/>
    <property type="match status" value="1"/>
</dbReference>
<feature type="domain" description="C2H2-type" evidence="3">
    <location>
        <begin position="41"/>
        <end position="71"/>
    </location>
</feature>
<dbReference type="OrthoDB" id="6537512at2759"/>
<dbReference type="AlphaFoldDB" id="A0A7R9LNV3"/>
<dbReference type="SUPFAM" id="SSF57667">
    <property type="entry name" value="beta-beta-alpha zinc fingers"/>
    <property type="match status" value="1"/>
</dbReference>
<dbReference type="PROSITE" id="PS50157">
    <property type="entry name" value="ZINC_FINGER_C2H2_2"/>
    <property type="match status" value="1"/>
</dbReference>
<proteinExistence type="predicted"/>
<name>A0A7R9LNV3_9ACAR</name>
<feature type="compositionally biased region" description="Polar residues" evidence="2">
    <location>
        <begin position="71"/>
        <end position="92"/>
    </location>
</feature>
<accession>A0A7R9LNV3</accession>
<organism evidence="4">
    <name type="scientific">Medioppia subpectinata</name>
    <dbReference type="NCBI Taxonomy" id="1979941"/>
    <lineage>
        <taxon>Eukaryota</taxon>
        <taxon>Metazoa</taxon>
        <taxon>Ecdysozoa</taxon>
        <taxon>Arthropoda</taxon>
        <taxon>Chelicerata</taxon>
        <taxon>Arachnida</taxon>
        <taxon>Acari</taxon>
        <taxon>Acariformes</taxon>
        <taxon>Sarcoptiformes</taxon>
        <taxon>Oribatida</taxon>
        <taxon>Brachypylina</taxon>
        <taxon>Oppioidea</taxon>
        <taxon>Oppiidae</taxon>
        <taxon>Medioppia</taxon>
    </lineage>
</organism>
<evidence type="ECO:0000313" key="4">
    <source>
        <dbReference type="EMBL" id="CAD7644438.1"/>
    </source>
</evidence>
<protein>
    <recommendedName>
        <fullName evidence="3">C2H2-type domain-containing protein</fullName>
    </recommendedName>
</protein>